<name>A0A401H035_9APHY</name>
<gene>
    <name evidence="3" type="ORF">SCP_1104370</name>
</gene>
<feature type="domain" description="DUF6589" evidence="2">
    <location>
        <begin position="441"/>
        <end position="520"/>
    </location>
</feature>
<dbReference type="GeneID" id="38784677"/>
<evidence type="ECO:0000313" key="3">
    <source>
        <dbReference type="EMBL" id="GBE87760.1"/>
    </source>
</evidence>
<evidence type="ECO:0000259" key="2">
    <source>
        <dbReference type="Pfam" id="PF20231"/>
    </source>
</evidence>
<dbReference type="STRING" id="139825.A0A401H035"/>
<protein>
    <recommendedName>
        <fullName evidence="2">DUF6589 domain-containing protein</fullName>
    </recommendedName>
</protein>
<dbReference type="RefSeq" id="XP_027618673.1">
    <property type="nucleotide sequence ID" value="XM_027762872.1"/>
</dbReference>
<keyword evidence="4" id="KW-1185">Reference proteome</keyword>
<comment type="caution">
    <text evidence="3">The sequence shown here is derived from an EMBL/GenBank/DDBJ whole genome shotgun (WGS) entry which is preliminary data.</text>
</comment>
<dbReference type="AlphaFoldDB" id="A0A401H035"/>
<feature type="compositionally biased region" description="Polar residues" evidence="1">
    <location>
        <begin position="35"/>
        <end position="50"/>
    </location>
</feature>
<dbReference type="Pfam" id="PF20231">
    <property type="entry name" value="DUF6589"/>
    <property type="match status" value="1"/>
</dbReference>
<dbReference type="EMBL" id="BFAD01000011">
    <property type="protein sequence ID" value="GBE87760.1"/>
    <property type="molecule type" value="Genomic_DNA"/>
</dbReference>
<organism evidence="3 4">
    <name type="scientific">Sparassis crispa</name>
    <dbReference type="NCBI Taxonomy" id="139825"/>
    <lineage>
        <taxon>Eukaryota</taxon>
        <taxon>Fungi</taxon>
        <taxon>Dikarya</taxon>
        <taxon>Basidiomycota</taxon>
        <taxon>Agaricomycotina</taxon>
        <taxon>Agaricomycetes</taxon>
        <taxon>Polyporales</taxon>
        <taxon>Sparassidaceae</taxon>
        <taxon>Sparassis</taxon>
    </lineage>
</organism>
<dbReference type="OrthoDB" id="2801423at2759"/>
<dbReference type="InterPro" id="IPR046496">
    <property type="entry name" value="DUF6589"/>
</dbReference>
<reference evidence="3 4" key="1">
    <citation type="journal article" date="2018" name="Sci. Rep.">
        <title>Genome sequence of the cauliflower mushroom Sparassis crispa (Hanabiratake) and its association with beneficial usage.</title>
        <authorList>
            <person name="Kiyama R."/>
            <person name="Furutani Y."/>
            <person name="Kawaguchi K."/>
            <person name="Nakanishi T."/>
        </authorList>
    </citation>
    <scope>NUCLEOTIDE SEQUENCE [LARGE SCALE GENOMIC DNA]</scope>
</reference>
<accession>A0A401H035</accession>
<dbReference type="Proteomes" id="UP000287166">
    <property type="component" value="Unassembled WGS sequence"/>
</dbReference>
<sequence>MQPSSVRQSPVTDTETTEEHPEAPTVSQPLEHGENVTNNTCNNELSTDIQSEPDTEDQPRDVFGPLLAPQLQPYAASPRGALLAHSTPYLPYILPPPLHYAYHGTAQAPYFSVPSTPSHLKSYLPSQFVTMVPPTAIPDTAIRGTRTTVNDIEDIFIKDLFSGIPISITGRSVAGWYNSLPVKERILLALRCLKRLGFSSIGEFFVQLFTPGHNTHQEVYQTIAAFLRKRSRPGTHPIDILRLIYNHKKSEVFEDGSAIPASFDSLPPYARSPSARFSPSVRVSEQAPVMFALLLTIAVNDWTRKKIQDCVEIRSQSVDSAQDDAMADIFEILEPEADESEDDAAADETLAMLKIRRDPWLLGADSSERIKSWGRRVKTKAPNFLILYDNVNKMSRAWQKMLAHSDEVHSGTAATLIKLEDVPMGALDLDPLLSNLLKKERLKITLKDLLDDIDWAHIRGVGAGHVLRIWLKYIPILSPRRDAVVKLFTESHKKRLLRLRKSEIESLRCSNIDESMTVGTFLLIRTRTKPRVFFPMIILLMRSLCSIHGIMTATRMSLPSHSSLKRSLPS</sequence>
<proteinExistence type="predicted"/>
<dbReference type="InParanoid" id="A0A401H035"/>
<feature type="region of interest" description="Disordered" evidence="1">
    <location>
        <begin position="1"/>
        <end position="64"/>
    </location>
</feature>
<evidence type="ECO:0000256" key="1">
    <source>
        <dbReference type="SAM" id="MobiDB-lite"/>
    </source>
</evidence>
<evidence type="ECO:0000313" key="4">
    <source>
        <dbReference type="Proteomes" id="UP000287166"/>
    </source>
</evidence>